<dbReference type="GO" id="GO:0016757">
    <property type="term" value="F:glycosyltransferase activity"/>
    <property type="evidence" value="ECO:0007669"/>
    <property type="project" value="UniProtKB-KW"/>
</dbReference>
<evidence type="ECO:0000313" key="13">
    <source>
        <dbReference type="EMBL" id="ULU07266.1"/>
    </source>
</evidence>
<keyword evidence="8 12" id="KW-1133">Transmembrane helix</keyword>
<evidence type="ECO:0000256" key="11">
    <source>
        <dbReference type="ARBA" id="ARBA00038150"/>
    </source>
</evidence>
<dbReference type="GO" id="GO:0016020">
    <property type="term" value="C:membrane"/>
    <property type="evidence" value="ECO:0007669"/>
    <property type="project" value="UniProtKB-SubCell"/>
</dbReference>
<reference evidence="13 14" key="1">
    <citation type="submission" date="2022-05" db="EMBL/GenBank/DDBJ databases">
        <title>Chromosome-level reference genomes for two strains of Caenorhabditis briggsae: an improved platform for comparative genomics.</title>
        <authorList>
            <person name="Stevens L."/>
            <person name="Andersen E.C."/>
        </authorList>
    </citation>
    <scope>NUCLEOTIDE SEQUENCE [LARGE SCALE GENOMIC DNA]</scope>
    <source>
        <strain evidence="13">QX1410_ONT</strain>
        <tissue evidence="13">Whole-organism</tissue>
    </source>
</reference>
<feature type="transmembrane region" description="Helical" evidence="12">
    <location>
        <begin position="31"/>
        <end position="55"/>
    </location>
</feature>
<comment type="pathway">
    <text evidence="3">Protein modification; protein glycosylation.</text>
</comment>
<feature type="transmembrane region" description="Helical" evidence="12">
    <location>
        <begin position="248"/>
        <end position="269"/>
    </location>
</feature>
<proteinExistence type="inferred from homology"/>
<evidence type="ECO:0000256" key="8">
    <source>
        <dbReference type="ARBA" id="ARBA00022989"/>
    </source>
</evidence>
<dbReference type="Proteomes" id="UP000827892">
    <property type="component" value="Chromosome II"/>
</dbReference>
<evidence type="ECO:0000256" key="1">
    <source>
        <dbReference type="ARBA" id="ARBA00004141"/>
    </source>
</evidence>
<evidence type="ECO:0000256" key="9">
    <source>
        <dbReference type="ARBA" id="ARBA00023136"/>
    </source>
</evidence>
<dbReference type="GO" id="GO:0004930">
    <property type="term" value="F:G protein-coupled receptor activity"/>
    <property type="evidence" value="ECO:0007669"/>
    <property type="project" value="InterPro"/>
</dbReference>
<sequence>MELGNSMPGLQNEMSCASEVQAQLFTHPVQIIYACVQTVLFLATIIGSLLAIVQLCKKTTIPDSTKVLLIGALFFANAHELAYFSSPFKVFKMNLFHTNTSCYPLASTLECIPTTTVLAMGISGNMLIQSALSVDRLLATIFPVCYSRMRALPGVVLLFMVLIPSFLSYSWIRSDIVLDDYQMFCSQWSANISSRANTYLEYCSYLTVAHIIINALIILRNRSVESKCRFDVQQRYLNSETLKTTQTICYLSIAQFLAMFLYSGGVLFMRKNQKNIPTLIYINVIVWVYKPCQPFCMDVKQLKIQRKVLYSCFGIYIVLRLIFVDYASIPEKRKLEEIPLECDSVINGTENPRLISKAKQWDWHYNWVENEIFTAKNICTVIEKYFTFSREPMSIEEEKYPLAYGLVVYKTIVQVMMQLSLFYQPQHLFCITVDNQSPDQYKAVIQALPECFPNMKVFIGEPSDWGSFGILSNVYTCFNWLAEAKHNWKYYQYLSGTDLPIRTNLEMVRIFKAMNGSINTDVSTFEVDRYKNMEGVLPPMPIYKSSMSVVVPREAADFLIISPRVQKLLKYLSKTWIPDESFWSTVLGSPALLPVPGSFRVRDILWLRKNFKLRPPYENTVDSIGTSYIGRYQVWGWQKECFGKVKDFSCVFGVGDIEEIMTRPELVAHKLYLEYQPAGFMCMFKSIRKRSLSPDADKFSAKSYSEMPSVELFKGKAITQLTNPHWLVRDSFYNPSLEDFDKEVL</sequence>
<comment type="similarity">
    <text evidence="11">Belongs to the glycosyltransferase 14 family.</text>
</comment>
<keyword evidence="7" id="KW-0735">Signal-anchor</keyword>
<evidence type="ECO:0000256" key="7">
    <source>
        <dbReference type="ARBA" id="ARBA00022968"/>
    </source>
</evidence>
<evidence type="ECO:0000256" key="12">
    <source>
        <dbReference type="SAM" id="Phobius"/>
    </source>
</evidence>
<dbReference type="EMBL" id="CP090892">
    <property type="protein sequence ID" value="ULU07266.1"/>
    <property type="molecule type" value="Genomic_DNA"/>
</dbReference>
<evidence type="ECO:0000256" key="4">
    <source>
        <dbReference type="ARBA" id="ARBA00022676"/>
    </source>
</evidence>
<dbReference type="PANTHER" id="PTHR19297">
    <property type="entry name" value="GLYCOSYLTRANSFERASE 14 FAMILY MEMBER"/>
    <property type="match status" value="1"/>
</dbReference>
<evidence type="ECO:0000256" key="6">
    <source>
        <dbReference type="ARBA" id="ARBA00022692"/>
    </source>
</evidence>
<keyword evidence="9 12" id="KW-0472">Membrane</keyword>
<dbReference type="Gene3D" id="1.20.1070.10">
    <property type="entry name" value="Rhodopsin 7-helix transmembrane proteins"/>
    <property type="match status" value="1"/>
</dbReference>
<evidence type="ECO:0000256" key="3">
    <source>
        <dbReference type="ARBA" id="ARBA00004922"/>
    </source>
</evidence>
<comment type="subcellular location">
    <subcellularLocation>
        <location evidence="1">Membrane</location>
        <topology evidence="1">Multi-pass membrane protein</topology>
    </subcellularLocation>
    <subcellularLocation>
        <location evidence="2">Membrane</location>
        <topology evidence="2">Single-pass type II membrane protein</topology>
    </subcellularLocation>
</comment>
<dbReference type="InterPro" id="IPR000344">
    <property type="entry name" value="7TM_GPCR_serpentine_rcpt_Sra"/>
</dbReference>
<keyword evidence="5" id="KW-0808">Transferase</keyword>
<dbReference type="InterPro" id="IPR003406">
    <property type="entry name" value="Glyco_trans_14"/>
</dbReference>
<gene>
    <name evidence="13" type="ORF">L3Y34_018791</name>
</gene>
<accession>A0AAE9IV91</accession>
<dbReference type="Pfam" id="PF02117">
    <property type="entry name" value="7TM_GPCR_Sra"/>
    <property type="match status" value="1"/>
</dbReference>
<evidence type="ECO:0000313" key="14">
    <source>
        <dbReference type="Proteomes" id="UP000827892"/>
    </source>
</evidence>
<dbReference type="AlphaFoldDB" id="A0AAE9IV91"/>
<name>A0AAE9IV91_CAEBR</name>
<protein>
    <submittedName>
        <fullName evidence="13">Uncharacterized protein</fullName>
    </submittedName>
</protein>
<dbReference type="PRINTS" id="PR00697">
    <property type="entry name" value="TMPROTEINSRA"/>
</dbReference>
<dbReference type="Pfam" id="PF02485">
    <property type="entry name" value="Branch"/>
    <property type="match status" value="1"/>
</dbReference>
<evidence type="ECO:0000256" key="5">
    <source>
        <dbReference type="ARBA" id="ARBA00022679"/>
    </source>
</evidence>
<organism evidence="13 14">
    <name type="scientific">Caenorhabditis briggsae</name>
    <dbReference type="NCBI Taxonomy" id="6238"/>
    <lineage>
        <taxon>Eukaryota</taxon>
        <taxon>Metazoa</taxon>
        <taxon>Ecdysozoa</taxon>
        <taxon>Nematoda</taxon>
        <taxon>Chromadorea</taxon>
        <taxon>Rhabditida</taxon>
        <taxon>Rhabditina</taxon>
        <taxon>Rhabditomorpha</taxon>
        <taxon>Rhabditoidea</taxon>
        <taxon>Rhabditidae</taxon>
        <taxon>Peloderinae</taxon>
        <taxon>Caenorhabditis</taxon>
    </lineage>
</organism>
<keyword evidence="6 12" id="KW-0812">Transmembrane</keyword>
<keyword evidence="10" id="KW-0325">Glycoprotein</keyword>
<dbReference type="GO" id="GO:0007606">
    <property type="term" value="P:sensory perception of chemical stimulus"/>
    <property type="evidence" value="ECO:0007669"/>
    <property type="project" value="InterPro"/>
</dbReference>
<keyword evidence="4" id="KW-0328">Glycosyltransferase</keyword>
<feature type="transmembrane region" description="Helical" evidence="12">
    <location>
        <begin position="308"/>
        <end position="329"/>
    </location>
</feature>
<dbReference type="PANTHER" id="PTHR19297:SF186">
    <property type="entry name" value="CORE-2_I-BRANCHING ENZYME"/>
    <property type="match status" value="1"/>
</dbReference>
<evidence type="ECO:0000256" key="2">
    <source>
        <dbReference type="ARBA" id="ARBA00004606"/>
    </source>
</evidence>
<feature type="transmembrane region" description="Helical" evidence="12">
    <location>
        <begin position="149"/>
        <end position="172"/>
    </location>
</feature>
<evidence type="ECO:0000256" key="10">
    <source>
        <dbReference type="ARBA" id="ARBA00023180"/>
    </source>
</evidence>